<evidence type="ECO:0000313" key="3">
    <source>
        <dbReference type="Proteomes" id="UP001629249"/>
    </source>
</evidence>
<dbReference type="EMBL" id="JAQQFN010000051">
    <property type="protein sequence ID" value="MFL9888870.1"/>
    <property type="molecule type" value="Genomic_DNA"/>
</dbReference>
<dbReference type="PROSITE" id="PS51819">
    <property type="entry name" value="VOC"/>
    <property type="match status" value="1"/>
</dbReference>
<feature type="domain" description="VOC" evidence="1">
    <location>
        <begin position="16"/>
        <end position="147"/>
    </location>
</feature>
<gene>
    <name evidence="2" type="ORF">PQR66_38005</name>
</gene>
<organism evidence="2 3">
    <name type="scientific">Paraburkholderia agricolaris</name>
    <dbReference type="NCBI Taxonomy" id="2152888"/>
    <lineage>
        <taxon>Bacteria</taxon>
        <taxon>Pseudomonadati</taxon>
        <taxon>Pseudomonadota</taxon>
        <taxon>Betaproteobacteria</taxon>
        <taxon>Burkholderiales</taxon>
        <taxon>Burkholderiaceae</taxon>
        <taxon>Paraburkholderia</taxon>
    </lineage>
</organism>
<comment type="caution">
    <text evidence="2">The sequence shown here is derived from an EMBL/GenBank/DDBJ whole genome shotgun (WGS) entry which is preliminary data.</text>
</comment>
<evidence type="ECO:0000259" key="1">
    <source>
        <dbReference type="PROSITE" id="PS51819"/>
    </source>
</evidence>
<proteinExistence type="predicted"/>
<keyword evidence="3" id="KW-1185">Reference proteome</keyword>
<reference evidence="2 3" key="1">
    <citation type="journal article" date="2024" name="Chem. Sci.">
        <title>Discovery of megapolipeptins by genome mining of a Burkholderiales bacteria collection.</title>
        <authorList>
            <person name="Paulo B.S."/>
            <person name="Recchia M.J.J."/>
            <person name="Lee S."/>
            <person name="Fergusson C.H."/>
            <person name="Romanowski S.B."/>
            <person name="Hernandez A."/>
            <person name="Krull N."/>
            <person name="Liu D.Y."/>
            <person name="Cavanagh H."/>
            <person name="Bos A."/>
            <person name="Gray C.A."/>
            <person name="Murphy B.T."/>
            <person name="Linington R.G."/>
            <person name="Eustaquio A.S."/>
        </authorList>
    </citation>
    <scope>NUCLEOTIDE SEQUENCE [LARGE SCALE GENOMIC DNA]</scope>
    <source>
        <strain evidence="2 3">RL16-012-BIC-B</strain>
    </source>
</reference>
<dbReference type="Proteomes" id="UP001629249">
    <property type="component" value="Unassembled WGS sequence"/>
</dbReference>
<sequence>MNFPRPLFDKISLPERLHHYGFPVRDVRATRCFYEDFIGLPLTACWRESIQEDGFIFPAVHMFFGLKDSSVLGFTGFADDSMAQRYCVGKDISPFVHIALKVNMESHVRVRRRLAEEGRDFDYIEHGYCHSLYLRDPNGFCLELTADTEVSDIAYIQRRESASRDLDAWLAGDRSDNNPWRVPIDQTVGFTPIRP</sequence>
<dbReference type="InterPro" id="IPR029068">
    <property type="entry name" value="Glyas_Bleomycin-R_OHBP_Dase"/>
</dbReference>
<name>A0ABW9A1U7_9BURK</name>
<dbReference type="Gene3D" id="3.10.180.10">
    <property type="entry name" value="2,3-Dihydroxybiphenyl 1,2-Dioxygenase, domain 1"/>
    <property type="match status" value="1"/>
</dbReference>
<protein>
    <submittedName>
        <fullName evidence="2">VOC family protein</fullName>
    </submittedName>
</protein>
<dbReference type="InterPro" id="IPR037523">
    <property type="entry name" value="VOC_core"/>
</dbReference>
<accession>A0ABW9A1U7</accession>
<dbReference type="RefSeq" id="WP_408335757.1">
    <property type="nucleotide sequence ID" value="NZ_JAQQFH010000060.1"/>
</dbReference>
<dbReference type="SUPFAM" id="SSF54593">
    <property type="entry name" value="Glyoxalase/Bleomycin resistance protein/Dihydroxybiphenyl dioxygenase"/>
    <property type="match status" value="1"/>
</dbReference>
<evidence type="ECO:0000313" key="2">
    <source>
        <dbReference type="EMBL" id="MFL9888870.1"/>
    </source>
</evidence>